<dbReference type="SMART" id="SM00283">
    <property type="entry name" value="MA"/>
    <property type="match status" value="1"/>
</dbReference>
<dbReference type="SMART" id="SM00304">
    <property type="entry name" value="HAMP"/>
    <property type="match status" value="1"/>
</dbReference>
<dbReference type="PROSITE" id="PS50111">
    <property type="entry name" value="CHEMOTAXIS_TRANSDUC_2"/>
    <property type="match status" value="1"/>
</dbReference>
<dbReference type="InterPro" id="IPR003660">
    <property type="entry name" value="HAMP_dom"/>
</dbReference>
<sequence>MAEKKKHAFGLQKKIVLFVTILALVTYTASALFIHYLQPLLIEASIGIGSFQFEILTYTLGILWSGVLAYFFSGLLIKPLFSLERAATLASQGKIGIDVDIPKTNDEIHSVAVAFQAMLLNLREMVQGIEENFEKTNVTVNQLSKESTIAAQQAEVIAQTIGDISQGAESSAIAIQETAESVEDVRILATEVNERAERSSIQSKEMMQQLTQTTNVIQTLVQGIQKIASGNESALVNIHQLEENAKQVENIIQLVGDIAAQTNLLALNASIEAARAGEHGKGFAVVAEEVRKLADQSRKAAQGISSLILAIQNDVQTVVQQMTEQVSFAVGEAKRVSETNVAVEGMSNKIHEMADSVLEISRFVEKQLINIEHTARQSQEVAAIAEQTSAGAEEVRSSTDEQARSIDKIEQLSFGLKDQSSELYKVINQFDRNSSK</sequence>
<dbReference type="Gene3D" id="1.10.287.950">
    <property type="entry name" value="Methyl-accepting chemotaxis protein"/>
    <property type="match status" value="1"/>
</dbReference>
<evidence type="ECO:0000313" key="11">
    <source>
        <dbReference type="Proteomes" id="UP000248646"/>
    </source>
</evidence>
<dbReference type="PROSITE" id="PS50885">
    <property type="entry name" value="HAMP"/>
    <property type="match status" value="1"/>
</dbReference>
<accession>A0A2W7MN17</accession>
<proteinExistence type="inferred from homology"/>
<evidence type="ECO:0000313" key="10">
    <source>
        <dbReference type="EMBL" id="PZX05875.1"/>
    </source>
</evidence>
<feature type="domain" description="Methyl-accepting transducer" evidence="8">
    <location>
        <begin position="146"/>
        <end position="382"/>
    </location>
</feature>
<keyword evidence="11" id="KW-1185">Reference proteome</keyword>
<comment type="similarity">
    <text evidence="5">Belongs to the methyl-accepting chemotaxis (MCP) protein family.</text>
</comment>
<evidence type="ECO:0000256" key="2">
    <source>
        <dbReference type="ARBA" id="ARBA00022475"/>
    </source>
</evidence>
<comment type="subcellular location">
    <subcellularLocation>
        <location evidence="1">Cell membrane</location>
    </subcellularLocation>
</comment>
<evidence type="ECO:0000256" key="7">
    <source>
        <dbReference type="SAM" id="Phobius"/>
    </source>
</evidence>
<dbReference type="OrthoDB" id="2489132at2"/>
<dbReference type="EMBL" id="QKZI01000002">
    <property type="protein sequence ID" value="PZX05875.1"/>
    <property type="molecule type" value="Genomic_DNA"/>
</dbReference>
<dbReference type="GO" id="GO:0007165">
    <property type="term" value="P:signal transduction"/>
    <property type="evidence" value="ECO:0007669"/>
    <property type="project" value="UniProtKB-KW"/>
</dbReference>
<dbReference type="PANTHER" id="PTHR32089:SF112">
    <property type="entry name" value="LYSOZYME-LIKE PROTEIN-RELATED"/>
    <property type="match status" value="1"/>
</dbReference>
<evidence type="ECO:0000256" key="3">
    <source>
        <dbReference type="ARBA" id="ARBA00023136"/>
    </source>
</evidence>
<feature type="transmembrane region" description="Helical" evidence="7">
    <location>
        <begin position="55"/>
        <end position="77"/>
    </location>
</feature>
<dbReference type="SUPFAM" id="SSF58104">
    <property type="entry name" value="Methyl-accepting chemotaxis protein (MCP) signaling domain"/>
    <property type="match status" value="1"/>
</dbReference>
<reference evidence="10 11" key="1">
    <citation type="submission" date="2018-06" db="EMBL/GenBank/DDBJ databases">
        <title>Genomic Encyclopedia of Type Strains, Phase IV (KMG-IV): sequencing the most valuable type-strain genomes for metagenomic binning, comparative biology and taxonomic classification.</title>
        <authorList>
            <person name="Goeker M."/>
        </authorList>
    </citation>
    <scope>NUCLEOTIDE SEQUENCE [LARGE SCALE GENOMIC DNA]</scope>
    <source>
        <strain evidence="10 11">DSM 5</strain>
    </source>
</reference>
<dbReference type="Pfam" id="PF00672">
    <property type="entry name" value="HAMP"/>
    <property type="match status" value="1"/>
</dbReference>
<keyword evidence="7" id="KW-0812">Transmembrane</keyword>
<dbReference type="Proteomes" id="UP000248646">
    <property type="component" value="Unassembled WGS sequence"/>
</dbReference>
<gene>
    <name evidence="10" type="ORF">C7437_102342</name>
</gene>
<dbReference type="PANTHER" id="PTHR32089">
    <property type="entry name" value="METHYL-ACCEPTING CHEMOTAXIS PROTEIN MCPB"/>
    <property type="match status" value="1"/>
</dbReference>
<evidence type="ECO:0000256" key="1">
    <source>
        <dbReference type="ARBA" id="ARBA00004236"/>
    </source>
</evidence>
<evidence type="ECO:0000259" key="8">
    <source>
        <dbReference type="PROSITE" id="PS50111"/>
    </source>
</evidence>
<dbReference type="InterPro" id="IPR004089">
    <property type="entry name" value="MCPsignal_dom"/>
</dbReference>
<name>A0A2W7MN17_9BACI</name>
<evidence type="ECO:0000259" key="9">
    <source>
        <dbReference type="PROSITE" id="PS50885"/>
    </source>
</evidence>
<evidence type="ECO:0000256" key="6">
    <source>
        <dbReference type="PROSITE-ProRule" id="PRU00284"/>
    </source>
</evidence>
<keyword evidence="2" id="KW-1003">Cell membrane</keyword>
<keyword evidence="3 7" id="KW-0472">Membrane</keyword>
<dbReference type="AlphaFoldDB" id="A0A2W7MN17"/>
<evidence type="ECO:0000256" key="5">
    <source>
        <dbReference type="ARBA" id="ARBA00029447"/>
    </source>
</evidence>
<feature type="domain" description="HAMP" evidence="9">
    <location>
        <begin position="74"/>
        <end position="127"/>
    </location>
</feature>
<evidence type="ECO:0000256" key="4">
    <source>
        <dbReference type="ARBA" id="ARBA00023224"/>
    </source>
</evidence>
<dbReference type="RefSeq" id="WP_111439316.1">
    <property type="nucleotide sequence ID" value="NZ_QKZI01000002.1"/>
</dbReference>
<protein>
    <submittedName>
        <fullName evidence="10">Methyl-accepting chemotaxis protein</fullName>
    </submittedName>
</protein>
<keyword evidence="4 6" id="KW-0807">Transducer</keyword>
<dbReference type="Pfam" id="PF00015">
    <property type="entry name" value="MCPsignal"/>
    <property type="match status" value="1"/>
</dbReference>
<dbReference type="GO" id="GO:0005886">
    <property type="term" value="C:plasma membrane"/>
    <property type="evidence" value="ECO:0007669"/>
    <property type="project" value="UniProtKB-SubCell"/>
</dbReference>
<comment type="caution">
    <text evidence="10">The sequence shown here is derived from an EMBL/GenBank/DDBJ whole genome shotgun (WGS) entry which is preliminary data.</text>
</comment>
<organism evidence="10 11">
    <name type="scientific">Psychrobacillus insolitus</name>
    <dbReference type="NCBI Taxonomy" id="1461"/>
    <lineage>
        <taxon>Bacteria</taxon>
        <taxon>Bacillati</taxon>
        <taxon>Bacillota</taxon>
        <taxon>Bacilli</taxon>
        <taxon>Bacillales</taxon>
        <taxon>Bacillaceae</taxon>
        <taxon>Psychrobacillus</taxon>
    </lineage>
</organism>
<keyword evidence="7" id="KW-1133">Transmembrane helix</keyword>